<sequence>MKRVLTIAGSDSGGGAGIQADLKTFMAFSVYGMSAVTAVTAQNTRGVQRIFPMPPDMVAEQIRSVITDIGVDAVKIGMLFSADVIKVVATELRHMPLPVPIVIDPVMRAKNGDALLQPVAEETFLTQLLPLATVVTPNLPEASALLGLEVNSRESMIKAAKMLANSGAGAVLIKGGHLQDDLAADLLWTEGHYEWFEAPRIMTRHTHGTGCTVSSAIAAQLARGQGLCQAVQGAKHYVTEAIRQAPGLGGGNGPLNHHWGQTEWI</sequence>
<evidence type="ECO:0000256" key="12">
    <source>
        <dbReference type="ARBA" id="ARBA00022977"/>
    </source>
</evidence>
<comment type="similarity">
    <text evidence="4">Belongs to the ThiD family.</text>
</comment>
<evidence type="ECO:0000256" key="14">
    <source>
        <dbReference type="ARBA" id="ARBA00042102"/>
    </source>
</evidence>
<dbReference type="InterPro" id="IPR004399">
    <property type="entry name" value="HMP/HMP-P_kinase_dom"/>
</dbReference>
<evidence type="ECO:0000256" key="4">
    <source>
        <dbReference type="ARBA" id="ARBA00009879"/>
    </source>
</evidence>
<comment type="caution">
    <text evidence="17">The sequence shown here is derived from an EMBL/GenBank/DDBJ whole genome shotgun (WGS) entry which is preliminary data.</text>
</comment>
<dbReference type="SUPFAM" id="SSF53613">
    <property type="entry name" value="Ribokinase-like"/>
    <property type="match status" value="1"/>
</dbReference>
<evidence type="ECO:0000256" key="9">
    <source>
        <dbReference type="ARBA" id="ARBA00022741"/>
    </source>
</evidence>
<comment type="catalytic activity">
    <reaction evidence="1">
        <text>4-amino-5-hydroxymethyl-2-methylpyrimidine + ATP = 4-amino-2-methyl-5-(phosphooxymethyl)pyrimidine + ADP + H(+)</text>
        <dbReference type="Rhea" id="RHEA:23096"/>
        <dbReference type="ChEBI" id="CHEBI:15378"/>
        <dbReference type="ChEBI" id="CHEBI:16892"/>
        <dbReference type="ChEBI" id="CHEBI:30616"/>
        <dbReference type="ChEBI" id="CHEBI:58354"/>
        <dbReference type="ChEBI" id="CHEBI:456216"/>
        <dbReference type="EC" id="2.7.1.49"/>
    </reaction>
</comment>
<dbReference type="GO" id="GO:0005524">
    <property type="term" value="F:ATP binding"/>
    <property type="evidence" value="ECO:0007669"/>
    <property type="project" value="UniProtKB-KW"/>
</dbReference>
<dbReference type="GO" id="GO:0008972">
    <property type="term" value="F:phosphomethylpyrimidine kinase activity"/>
    <property type="evidence" value="ECO:0007669"/>
    <property type="project" value="UniProtKB-EC"/>
</dbReference>
<evidence type="ECO:0000256" key="6">
    <source>
        <dbReference type="ARBA" id="ARBA00012963"/>
    </source>
</evidence>
<dbReference type="Proteomes" id="UP000242972">
    <property type="component" value="Unassembled WGS sequence"/>
</dbReference>
<keyword evidence="11" id="KW-0067">ATP-binding</keyword>
<dbReference type="EMBL" id="PXYW01000006">
    <property type="protein sequence ID" value="PSR34793.1"/>
    <property type="molecule type" value="Genomic_DNA"/>
</dbReference>
<evidence type="ECO:0000256" key="10">
    <source>
        <dbReference type="ARBA" id="ARBA00022777"/>
    </source>
</evidence>
<evidence type="ECO:0000256" key="8">
    <source>
        <dbReference type="ARBA" id="ARBA00022679"/>
    </source>
</evidence>
<dbReference type="Gene3D" id="3.40.1190.20">
    <property type="match status" value="1"/>
</dbReference>
<dbReference type="PANTHER" id="PTHR20858">
    <property type="entry name" value="PHOSPHOMETHYLPYRIMIDINE KINASE"/>
    <property type="match status" value="1"/>
</dbReference>
<keyword evidence="12" id="KW-0784">Thiamine biosynthesis</keyword>
<evidence type="ECO:0000256" key="2">
    <source>
        <dbReference type="ARBA" id="ARBA00000565"/>
    </source>
</evidence>
<reference evidence="17 18" key="1">
    <citation type="journal article" date="2014" name="BMC Genomics">
        <title>Comparison of environmental and isolate Sulfobacillus genomes reveals diverse carbon, sulfur, nitrogen, and hydrogen metabolisms.</title>
        <authorList>
            <person name="Justice N.B."/>
            <person name="Norman A."/>
            <person name="Brown C.T."/>
            <person name="Singh A."/>
            <person name="Thomas B.C."/>
            <person name="Banfield J.F."/>
        </authorList>
    </citation>
    <scope>NUCLEOTIDE SEQUENCE [LARGE SCALE GENOMIC DNA]</scope>
    <source>
        <strain evidence="17">AMDSBA4</strain>
    </source>
</reference>
<evidence type="ECO:0000259" key="16">
    <source>
        <dbReference type="Pfam" id="PF08543"/>
    </source>
</evidence>
<accession>A0A2T2XJX7</accession>
<dbReference type="Pfam" id="PF08543">
    <property type="entry name" value="Phos_pyr_kin"/>
    <property type="match status" value="1"/>
</dbReference>
<evidence type="ECO:0000256" key="3">
    <source>
        <dbReference type="ARBA" id="ARBA00004769"/>
    </source>
</evidence>
<comment type="catalytic activity">
    <reaction evidence="2">
        <text>4-amino-2-methyl-5-(phosphooxymethyl)pyrimidine + ATP = 4-amino-2-methyl-5-(diphosphooxymethyl)pyrimidine + ADP</text>
        <dbReference type="Rhea" id="RHEA:19893"/>
        <dbReference type="ChEBI" id="CHEBI:30616"/>
        <dbReference type="ChEBI" id="CHEBI:57841"/>
        <dbReference type="ChEBI" id="CHEBI:58354"/>
        <dbReference type="ChEBI" id="CHEBI:456216"/>
        <dbReference type="EC" id="2.7.4.7"/>
    </reaction>
</comment>
<dbReference type="EC" id="2.7.4.7" evidence="6"/>
<keyword evidence="8" id="KW-0808">Transferase</keyword>
<comment type="pathway">
    <text evidence="3">Cofactor biosynthesis; thiamine diphosphate biosynthesis; 4-amino-2-methyl-5-diphosphomethylpyrimidine from 5-amino-1-(5-phospho-D-ribosyl)imidazole: step 3/3.</text>
</comment>
<dbReference type="GO" id="GO:0009228">
    <property type="term" value="P:thiamine biosynthetic process"/>
    <property type="evidence" value="ECO:0007669"/>
    <property type="project" value="UniProtKB-KW"/>
</dbReference>
<protein>
    <recommendedName>
        <fullName evidence="7">Hydroxymethylpyrimidine/phosphomethylpyrimidine kinase</fullName>
        <ecNumber evidence="5">2.7.1.49</ecNumber>
        <ecNumber evidence="6">2.7.4.7</ecNumber>
    </recommendedName>
    <alternativeName>
        <fullName evidence="14">Hydroxymethylpyrimidine kinase</fullName>
    </alternativeName>
    <alternativeName>
        <fullName evidence="15">Hydroxymethylpyrimidine phosphate kinase</fullName>
    </alternativeName>
</protein>
<evidence type="ECO:0000256" key="11">
    <source>
        <dbReference type="ARBA" id="ARBA00022840"/>
    </source>
</evidence>
<evidence type="ECO:0000256" key="1">
    <source>
        <dbReference type="ARBA" id="ARBA00000151"/>
    </source>
</evidence>
<organism evidence="17 18">
    <name type="scientific">Sulfobacillus benefaciens</name>
    <dbReference type="NCBI Taxonomy" id="453960"/>
    <lineage>
        <taxon>Bacteria</taxon>
        <taxon>Bacillati</taxon>
        <taxon>Bacillota</taxon>
        <taxon>Clostridia</taxon>
        <taxon>Eubacteriales</taxon>
        <taxon>Clostridiales Family XVII. Incertae Sedis</taxon>
        <taxon>Sulfobacillus</taxon>
    </lineage>
</organism>
<dbReference type="CDD" id="cd01169">
    <property type="entry name" value="HMPP_kinase"/>
    <property type="match status" value="1"/>
</dbReference>
<evidence type="ECO:0000313" key="17">
    <source>
        <dbReference type="EMBL" id="PSR34793.1"/>
    </source>
</evidence>
<evidence type="ECO:0000256" key="5">
    <source>
        <dbReference type="ARBA" id="ARBA00012135"/>
    </source>
</evidence>
<dbReference type="AlphaFoldDB" id="A0A2T2XJX7"/>
<dbReference type="EC" id="2.7.1.49" evidence="5"/>
<evidence type="ECO:0000313" key="18">
    <source>
        <dbReference type="Proteomes" id="UP000242972"/>
    </source>
</evidence>
<dbReference type="InterPro" id="IPR029056">
    <property type="entry name" value="Ribokinase-like"/>
</dbReference>
<dbReference type="PANTHER" id="PTHR20858:SF17">
    <property type="entry name" value="HYDROXYMETHYLPYRIMIDINE_PHOSPHOMETHYLPYRIMIDINE KINASE THI20-RELATED"/>
    <property type="match status" value="1"/>
</dbReference>
<proteinExistence type="inferred from homology"/>
<keyword evidence="10 17" id="KW-0418">Kinase</keyword>
<keyword evidence="9" id="KW-0547">Nucleotide-binding</keyword>
<evidence type="ECO:0000256" key="7">
    <source>
        <dbReference type="ARBA" id="ARBA00019161"/>
    </source>
</evidence>
<comment type="pathway">
    <text evidence="13">Cofactor biosynthesis; thiamine diphosphate biosynthesis; 4-amino-2-methyl-5-diphosphomethylpyrimidine from 5-amino-1-(5-phospho-D-ribosyl)imidazole: step 2/3.</text>
</comment>
<evidence type="ECO:0000256" key="13">
    <source>
        <dbReference type="ARBA" id="ARBA00037917"/>
    </source>
</evidence>
<dbReference type="GO" id="GO:0008902">
    <property type="term" value="F:hydroxymethylpyrimidine kinase activity"/>
    <property type="evidence" value="ECO:0007669"/>
    <property type="project" value="UniProtKB-EC"/>
</dbReference>
<dbReference type="FunFam" id="3.40.1190.20:FF:000003">
    <property type="entry name" value="Phosphomethylpyrimidine kinase ThiD"/>
    <property type="match status" value="1"/>
</dbReference>
<feature type="domain" description="Pyridoxamine kinase/Phosphomethylpyrimidine kinase" evidence="16">
    <location>
        <begin position="11"/>
        <end position="256"/>
    </location>
</feature>
<evidence type="ECO:0000256" key="15">
    <source>
        <dbReference type="ARBA" id="ARBA00043176"/>
    </source>
</evidence>
<dbReference type="NCBIfam" id="TIGR00097">
    <property type="entry name" value="HMP-P_kinase"/>
    <property type="match status" value="1"/>
</dbReference>
<dbReference type="GO" id="GO:0005829">
    <property type="term" value="C:cytosol"/>
    <property type="evidence" value="ECO:0007669"/>
    <property type="project" value="TreeGrafter"/>
</dbReference>
<name>A0A2T2XJX7_9FIRM</name>
<dbReference type="InterPro" id="IPR013749">
    <property type="entry name" value="PM/HMP-P_kinase-1"/>
</dbReference>
<gene>
    <name evidence="17" type="primary">thiD</name>
    <name evidence="17" type="ORF">C7B46_03530</name>
</gene>